<dbReference type="InterPro" id="IPR017195">
    <property type="entry name" value="ABC_thiamin-permease_prd"/>
</dbReference>
<dbReference type="AlphaFoldDB" id="A0A090ZQQ2"/>
<feature type="transmembrane region" description="Helical" evidence="1">
    <location>
        <begin position="76"/>
        <end position="109"/>
    </location>
</feature>
<dbReference type="Pfam" id="PF09819">
    <property type="entry name" value="ABC_cobalt"/>
    <property type="match status" value="1"/>
</dbReference>
<feature type="transmembrane region" description="Helical" evidence="1">
    <location>
        <begin position="16"/>
        <end position="37"/>
    </location>
</feature>
<proteinExistence type="predicted"/>
<dbReference type="GeneID" id="77009592"/>
<evidence type="ECO:0000313" key="3">
    <source>
        <dbReference type="Proteomes" id="UP000029278"/>
    </source>
</evidence>
<evidence type="ECO:0000256" key="1">
    <source>
        <dbReference type="SAM" id="Phobius"/>
    </source>
</evidence>
<dbReference type="EMBL" id="JMQA01000037">
    <property type="protein sequence ID" value="KFN06471.1"/>
    <property type="molecule type" value="Genomic_DNA"/>
</dbReference>
<reference evidence="2 3" key="1">
    <citation type="submission" date="2014-04" db="EMBL/GenBank/DDBJ databases">
        <authorList>
            <person name="Bishop-Lilly K.A."/>
            <person name="Broomall S.M."/>
            <person name="Chain P.S."/>
            <person name="Chertkov O."/>
            <person name="Coyne S.R."/>
            <person name="Daligault H.E."/>
            <person name="Davenport K.W."/>
            <person name="Erkkila T."/>
            <person name="Frey K.G."/>
            <person name="Gibbons H.S."/>
            <person name="Gu W."/>
            <person name="Jaissle J."/>
            <person name="Johnson S.L."/>
            <person name="Koroleva G.I."/>
            <person name="Ladner J.T."/>
            <person name="Lo C.-C."/>
            <person name="Minogue T.D."/>
            <person name="Munk C."/>
            <person name="Palacios G.F."/>
            <person name="Redden C.L."/>
            <person name="Rosenzweig C.N."/>
            <person name="Scholz M.B."/>
            <person name="Teshima H."/>
            <person name="Xu Y."/>
        </authorList>
    </citation>
    <scope>NUCLEOTIDE SEQUENCE [LARGE SCALE GENOMIC DNA]</scope>
    <source>
        <strain evidence="2 3">8244</strain>
    </source>
</reference>
<dbReference type="OrthoDB" id="8017424at2"/>
<protein>
    <submittedName>
        <fullName evidence="2">ABC-type cobalt transport system, permease component family protein</fullName>
    </submittedName>
</protein>
<accession>A0A090ZQQ2</accession>
<name>A0A090ZQQ2_PAEMA</name>
<dbReference type="RefSeq" id="WP_036626260.1">
    <property type="nucleotide sequence ID" value="NZ_JAKOBR010000060.1"/>
</dbReference>
<keyword evidence="1" id="KW-0812">Transmembrane</keyword>
<dbReference type="PATRIC" id="fig|44252.3.peg.4185"/>
<dbReference type="HOGENOM" id="CLU_089225_1_0_9"/>
<evidence type="ECO:0000313" key="2">
    <source>
        <dbReference type="EMBL" id="KFN06471.1"/>
    </source>
</evidence>
<feature type="transmembrane region" description="Helical" evidence="1">
    <location>
        <begin position="121"/>
        <end position="142"/>
    </location>
</feature>
<dbReference type="Proteomes" id="UP000029278">
    <property type="component" value="Unassembled WGS sequence"/>
</dbReference>
<dbReference type="STRING" id="44252.DJ90_4200"/>
<comment type="caution">
    <text evidence="2">The sequence shown here is derived from an EMBL/GenBank/DDBJ whole genome shotgun (WGS) entry which is preliminary data.</text>
</comment>
<sequence length="200" mass="21215">MNESTKKNAFAKFTTLDIVLMAMLAAANAVMTVYLSPVNQALNGLGGPIATSTITGLYMIYGLLAYYIIRKPGTGLITYGIGAVVQSFMGSAYGIVSCFAAAACYLVIAEGIFALTRYKNWGWPVMLVTGGAMVPVWFFFAAQMFGYTKWGTGVLLIALVVRTLSGVVFCGLLTKLIGDGLARSGLLRRFTAGQGAKSLT</sequence>
<feature type="transmembrane region" description="Helical" evidence="1">
    <location>
        <begin position="49"/>
        <end position="69"/>
    </location>
</feature>
<gene>
    <name evidence="2" type="ORF">DJ90_4200</name>
</gene>
<keyword evidence="1" id="KW-0472">Membrane</keyword>
<feature type="transmembrane region" description="Helical" evidence="1">
    <location>
        <begin position="154"/>
        <end position="177"/>
    </location>
</feature>
<organism evidence="2 3">
    <name type="scientific">Paenibacillus macerans</name>
    <name type="common">Bacillus macerans</name>
    <dbReference type="NCBI Taxonomy" id="44252"/>
    <lineage>
        <taxon>Bacteria</taxon>
        <taxon>Bacillati</taxon>
        <taxon>Bacillota</taxon>
        <taxon>Bacilli</taxon>
        <taxon>Bacillales</taxon>
        <taxon>Paenibacillaceae</taxon>
        <taxon>Paenibacillus</taxon>
    </lineage>
</organism>
<keyword evidence="1" id="KW-1133">Transmembrane helix</keyword>
<keyword evidence="3" id="KW-1185">Reference proteome</keyword>